<dbReference type="STRING" id="118168.MC7420_2074"/>
<dbReference type="EMBL" id="DS989850">
    <property type="protein sequence ID" value="EDX75070.1"/>
    <property type="molecule type" value="Genomic_DNA"/>
</dbReference>
<accession>B4VSJ6</accession>
<keyword evidence="2" id="KW-1185">Reference proteome</keyword>
<organism evidence="1 2">
    <name type="scientific">Coleofasciculus chthonoplastes PCC 7420</name>
    <dbReference type="NCBI Taxonomy" id="118168"/>
    <lineage>
        <taxon>Bacteria</taxon>
        <taxon>Bacillati</taxon>
        <taxon>Cyanobacteriota</taxon>
        <taxon>Cyanophyceae</taxon>
        <taxon>Coleofasciculales</taxon>
        <taxon>Coleofasciculaceae</taxon>
        <taxon>Coleofasciculus</taxon>
    </lineage>
</organism>
<dbReference type="Proteomes" id="UP000003835">
    <property type="component" value="Unassembled WGS sequence"/>
</dbReference>
<reference evidence="1 2" key="1">
    <citation type="submission" date="2008-07" db="EMBL/GenBank/DDBJ databases">
        <authorList>
            <person name="Tandeau de Marsac N."/>
            <person name="Ferriera S."/>
            <person name="Johnson J."/>
            <person name="Kravitz S."/>
            <person name="Beeson K."/>
            <person name="Sutton G."/>
            <person name="Rogers Y.-H."/>
            <person name="Friedman R."/>
            <person name="Frazier M."/>
            <person name="Venter J.C."/>
        </authorList>
    </citation>
    <scope>NUCLEOTIDE SEQUENCE [LARGE SCALE GENOMIC DNA]</scope>
    <source>
        <strain evidence="1 2">PCC 7420</strain>
    </source>
</reference>
<dbReference type="AlphaFoldDB" id="B4VSJ6"/>
<proteinExistence type="predicted"/>
<gene>
    <name evidence="1" type="ORF">MC7420_2074</name>
</gene>
<protein>
    <submittedName>
        <fullName evidence="1">Uncharacterized protein</fullName>
    </submittedName>
</protein>
<name>B4VSJ6_9CYAN</name>
<evidence type="ECO:0000313" key="1">
    <source>
        <dbReference type="EMBL" id="EDX75070.1"/>
    </source>
</evidence>
<sequence>MPTTGQLRMNGTLLLDWWAMPTLRYIKGFGDSLMPSQRVPFNLE</sequence>
<dbReference type="HOGENOM" id="CLU_3214798_0_0_3"/>
<evidence type="ECO:0000313" key="2">
    <source>
        <dbReference type="Proteomes" id="UP000003835"/>
    </source>
</evidence>